<evidence type="ECO:0000313" key="2">
    <source>
        <dbReference type="EMBL" id="MCY6484731.1"/>
    </source>
</evidence>
<evidence type="ECO:0000313" key="3">
    <source>
        <dbReference type="Proteomes" id="UP001078443"/>
    </source>
</evidence>
<dbReference type="InterPro" id="IPR008969">
    <property type="entry name" value="CarboxyPept-like_regulatory"/>
</dbReference>
<dbReference type="SUPFAM" id="SSF49452">
    <property type="entry name" value="Starch-binding domain-like"/>
    <property type="match status" value="1"/>
</dbReference>
<keyword evidence="1" id="KW-0732">Signal</keyword>
<evidence type="ECO:0000256" key="1">
    <source>
        <dbReference type="ARBA" id="ARBA00022729"/>
    </source>
</evidence>
<keyword evidence="3" id="KW-1185">Reference proteome</keyword>
<dbReference type="InterPro" id="IPR013784">
    <property type="entry name" value="Carb-bd-like_fold"/>
</dbReference>
<dbReference type="InterPro" id="IPR051417">
    <property type="entry name" value="SDr/BOS_complex"/>
</dbReference>
<dbReference type="PANTHER" id="PTHR23303">
    <property type="entry name" value="CARBOXYPEPTIDASE REGULATORY REGION-CONTAINING"/>
    <property type="match status" value="1"/>
</dbReference>
<comment type="caution">
    <text evidence="2">The sequence shown here is derived from an EMBL/GenBank/DDBJ whole genome shotgun (WGS) entry which is preliminary data.</text>
</comment>
<dbReference type="Gene3D" id="2.60.40.10">
    <property type="entry name" value="Immunoglobulins"/>
    <property type="match status" value="1"/>
</dbReference>
<dbReference type="Pfam" id="PF13620">
    <property type="entry name" value="CarboxypepD_reg"/>
    <property type="match status" value="2"/>
</dbReference>
<dbReference type="SUPFAM" id="SSF49478">
    <property type="entry name" value="Cna protein B-type domain"/>
    <property type="match status" value="1"/>
</dbReference>
<dbReference type="Gene3D" id="2.60.40.1120">
    <property type="entry name" value="Carboxypeptidase-like, regulatory domain"/>
    <property type="match status" value="1"/>
</dbReference>
<dbReference type="RefSeq" id="WP_268041035.1">
    <property type="nucleotide sequence ID" value="NZ_JAPQER010000003.1"/>
</dbReference>
<dbReference type="InterPro" id="IPR013783">
    <property type="entry name" value="Ig-like_fold"/>
</dbReference>
<reference evidence="2" key="1">
    <citation type="submission" date="2022-12" db="EMBL/GenBank/DDBJ databases">
        <authorList>
            <person name="Wang J."/>
        </authorList>
    </citation>
    <scope>NUCLEOTIDE SEQUENCE</scope>
    <source>
        <strain evidence="2">HY-45-18</strain>
    </source>
</reference>
<proteinExistence type="predicted"/>
<name>A0ABT4D0H1_9CLOT</name>
<dbReference type="Proteomes" id="UP001078443">
    <property type="component" value="Unassembled WGS sequence"/>
</dbReference>
<sequence>MAENKDLYKLGQSETGSIVDRGQEIRIDLQLDDNIIADTGTVFGKTLDGDGNPISDVTIKITDTEYNPKYHTLTHAEGEFTIDNVKAGEQYLILAVKDKYTLKQGTPFVMQKSQQVERNFVMTLDNGSANSLVAGDVLNEKGDKVEGVTVRLYNNSGAEPVLLKTTHTNQFGQYAFFDIAQGMYILEISLLGYKTTETTFVISETDKVMNINLTMLNDPIGRQGTINGVINDKDGILVEGAFVVLFKVETDGEEKEKLVPIRKTITNDEGVYLFEQVPEGNYKIKSNKLAP</sequence>
<organism evidence="2 3">
    <name type="scientific">Clostridium aestuarii</name>
    <dbReference type="NCBI Taxonomy" id="338193"/>
    <lineage>
        <taxon>Bacteria</taxon>
        <taxon>Bacillati</taxon>
        <taxon>Bacillota</taxon>
        <taxon>Clostridia</taxon>
        <taxon>Eubacteriales</taxon>
        <taxon>Clostridiaceae</taxon>
        <taxon>Clostridium</taxon>
    </lineage>
</organism>
<protein>
    <submittedName>
        <fullName evidence="2">Carboxypeptidase-like regulatory domain-containing protein</fullName>
    </submittedName>
</protein>
<gene>
    <name evidence="2" type="ORF">OW763_10295</name>
</gene>
<dbReference type="EMBL" id="JAPQER010000003">
    <property type="protein sequence ID" value="MCY6484731.1"/>
    <property type="molecule type" value="Genomic_DNA"/>
</dbReference>
<accession>A0ABT4D0H1</accession>
<dbReference type="SUPFAM" id="SSF49464">
    <property type="entry name" value="Carboxypeptidase regulatory domain-like"/>
    <property type="match status" value="1"/>
</dbReference>